<reference evidence="1" key="1">
    <citation type="submission" date="2020-05" db="EMBL/GenBank/DDBJ databases">
        <title>WGS assembly of Corymbia citriodora subspecies variegata.</title>
        <authorList>
            <person name="Barry K."/>
            <person name="Hundley H."/>
            <person name="Shu S."/>
            <person name="Jenkins J."/>
            <person name="Grimwood J."/>
            <person name="Baten A."/>
        </authorList>
    </citation>
    <scope>NUCLEOTIDE SEQUENCE</scope>
    <source>
        <strain evidence="1">CV2-018</strain>
    </source>
</reference>
<organism evidence="1 2">
    <name type="scientific">Corymbia citriodora subsp. variegata</name>
    <dbReference type="NCBI Taxonomy" id="360336"/>
    <lineage>
        <taxon>Eukaryota</taxon>
        <taxon>Viridiplantae</taxon>
        <taxon>Streptophyta</taxon>
        <taxon>Embryophyta</taxon>
        <taxon>Tracheophyta</taxon>
        <taxon>Spermatophyta</taxon>
        <taxon>Magnoliopsida</taxon>
        <taxon>eudicotyledons</taxon>
        <taxon>Gunneridae</taxon>
        <taxon>Pentapetalae</taxon>
        <taxon>rosids</taxon>
        <taxon>malvids</taxon>
        <taxon>Myrtales</taxon>
        <taxon>Myrtaceae</taxon>
        <taxon>Myrtoideae</taxon>
        <taxon>Eucalypteae</taxon>
        <taxon>Corymbia</taxon>
    </lineage>
</organism>
<dbReference type="AlphaFoldDB" id="A0A8T0CIE9"/>
<dbReference type="Gramene" id="rna-gnl|WGS:JABURB|Cocit.L2864.1">
    <property type="protein sequence ID" value="cds-KAF7847540.1"/>
    <property type="gene ID" value="gene-BT93_L2864"/>
</dbReference>
<evidence type="ECO:0000313" key="1">
    <source>
        <dbReference type="EMBL" id="KAF7847540.1"/>
    </source>
</evidence>
<name>A0A8T0CIE9_CORYI</name>
<comment type="caution">
    <text evidence="1">The sequence shown here is derived from an EMBL/GenBank/DDBJ whole genome shotgun (WGS) entry which is preliminary data.</text>
</comment>
<dbReference type="PANTHER" id="PTHR36615:SF7">
    <property type="entry name" value="PROTEIN, PUTATIVE-RELATED"/>
    <property type="match status" value="1"/>
</dbReference>
<dbReference type="Proteomes" id="UP000806378">
    <property type="component" value="Unassembled WGS sequence"/>
</dbReference>
<sequence length="57" mass="6089">MAISRSGKFNGGGVSQRISGRLIPKRGQVKVGIMVGLAHSFASIFSLGLRNRRGQFS</sequence>
<accession>A0A8T0CIE9</accession>
<evidence type="ECO:0000313" key="2">
    <source>
        <dbReference type="Proteomes" id="UP000806378"/>
    </source>
</evidence>
<dbReference type="OrthoDB" id="1933849at2759"/>
<dbReference type="PANTHER" id="PTHR36615">
    <property type="entry name" value="PROTEIN, PUTATIVE-RELATED"/>
    <property type="match status" value="1"/>
</dbReference>
<protein>
    <submittedName>
        <fullName evidence="1">Uncharacterized protein</fullName>
    </submittedName>
</protein>
<dbReference type="EMBL" id="MU090721">
    <property type="protein sequence ID" value="KAF7847540.1"/>
    <property type="molecule type" value="Genomic_DNA"/>
</dbReference>
<proteinExistence type="predicted"/>
<keyword evidence="2" id="KW-1185">Reference proteome</keyword>
<gene>
    <name evidence="1" type="ORF">BT93_L2864</name>
</gene>